<proteinExistence type="inferred from homology"/>
<gene>
    <name evidence="4" type="ORF">EV643_103388</name>
</gene>
<comment type="similarity">
    <text evidence="1">Belongs to the short-chain dehydrogenases/reductases (SDR) family.</text>
</comment>
<evidence type="ECO:0000313" key="5">
    <source>
        <dbReference type="Proteomes" id="UP000295388"/>
    </source>
</evidence>
<dbReference type="PANTHER" id="PTHR43976:SF16">
    <property type="entry name" value="SHORT-CHAIN DEHYDROGENASE_REDUCTASE FAMILY PROTEIN"/>
    <property type="match status" value="1"/>
</dbReference>
<keyword evidence="5" id="KW-1185">Reference proteome</keyword>
<evidence type="ECO:0000256" key="3">
    <source>
        <dbReference type="SAM" id="MobiDB-lite"/>
    </source>
</evidence>
<dbReference type="PANTHER" id="PTHR43976">
    <property type="entry name" value="SHORT CHAIN DEHYDROGENASE"/>
    <property type="match status" value="1"/>
</dbReference>
<dbReference type="SUPFAM" id="SSF51735">
    <property type="entry name" value="NAD(P)-binding Rossmann-fold domains"/>
    <property type="match status" value="1"/>
</dbReference>
<organism evidence="4 5">
    <name type="scientific">Kribbella caucasensis</name>
    <dbReference type="NCBI Taxonomy" id="2512215"/>
    <lineage>
        <taxon>Bacteria</taxon>
        <taxon>Bacillati</taxon>
        <taxon>Actinomycetota</taxon>
        <taxon>Actinomycetes</taxon>
        <taxon>Propionibacteriales</taxon>
        <taxon>Kribbellaceae</taxon>
        <taxon>Kribbella</taxon>
    </lineage>
</organism>
<comment type="caution">
    <text evidence="4">The sequence shown here is derived from an EMBL/GenBank/DDBJ whole genome shotgun (WGS) entry which is preliminary data.</text>
</comment>
<dbReference type="GO" id="GO:0016491">
    <property type="term" value="F:oxidoreductase activity"/>
    <property type="evidence" value="ECO:0007669"/>
    <property type="project" value="UniProtKB-KW"/>
</dbReference>
<evidence type="ECO:0000256" key="2">
    <source>
        <dbReference type="ARBA" id="ARBA00023002"/>
    </source>
</evidence>
<reference evidence="4 5" key="1">
    <citation type="submission" date="2019-03" db="EMBL/GenBank/DDBJ databases">
        <title>Genomic Encyclopedia of Type Strains, Phase III (KMG-III): the genomes of soil and plant-associated and newly described type strains.</title>
        <authorList>
            <person name="Whitman W."/>
        </authorList>
    </citation>
    <scope>NUCLEOTIDE SEQUENCE [LARGE SCALE GENOMIC DNA]</scope>
    <source>
        <strain evidence="4 5">VKM Ac-2527</strain>
    </source>
</reference>
<dbReference type="EMBL" id="SNWQ01000003">
    <property type="protein sequence ID" value="TDO51649.1"/>
    <property type="molecule type" value="Genomic_DNA"/>
</dbReference>
<evidence type="ECO:0000256" key="1">
    <source>
        <dbReference type="ARBA" id="ARBA00006484"/>
    </source>
</evidence>
<dbReference type="AlphaFoldDB" id="A0A4R6KPW6"/>
<dbReference type="RefSeq" id="WP_133799557.1">
    <property type="nucleotide sequence ID" value="NZ_SNWQ01000003.1"/>
</dbReference>
<dbReference type="Proteomes" id="UP000295388">
    <property type="component" value="Unassembled WGS sequence"/>
</dbReference>
<dbReference type="InterPro" id="IPR051911">
    <property type="entry name" value="SDR_oxidoreductase"/>
</dbReference>
<evidence type="ECO:0008006" key="6">
    <source>
        <dbReference type="Google" id="ProtNLM"/>
    </source>
</evidence>
<dbReference type="OrthoDB" id="3237043at2"/>
<protein>
    <recommendedName>
        <fullName evidence="6">Short subunit dehydrogenase</fullName>
    </recommendedName>
</protein>
<accession>A0A4R6KPW6</accession>
<keyword evidence="2" id="KW-0560">Oxidoreductase</keyword>
<dbReference type="InterPro" id="IPR036291">
    <property type="entry name" value="NAD(P)-bd_dom_sf"/>
</dbReference>
<sequence length="129" mass="14059">MSTWLITGCSSGLGRALAVHALDLGHKVVATARDPRQLEDLVGRYPGRAVDAYADTAGKRRKENAGAPGEEPGDPDRAADLIVRLASIDQLPFRMPMGSDAVSMIRDHLRHQLNELDQWSDLSTTTDRP</sequence>
<dbReference type="Gene3D" id="3.40.50.720">
    <property type="entry name" value="NAD(P)-binding Rossmann-like Domain"/>
    <property type="match status" value="2"/>
</dbReference>
<evidence type="ECO:0000313" key="4">
    <source>
        <dbReference type="EMBL" id="TDO51649.1"/>
    </source>
</evidence>
<name>A0A4R6KPW6_9ACTN</name>
<feature type="region of interest" description="Disordered" evidence="3">
    <location>
        <begin position="53"/>
        <end position="76"/>
    </location>
</feature>